<gene>
    <name evidence="1" type="ORF">SAMN04487909_11610</name>
</gene>
<dbReference type="GeneID" id="43759386"/>
<dbReference type="Proteomes" id="UP000182836">
    <property type="component" value="Unassembled WGS sequence"/>
</dbReference>
<dbReference type="RefSeq" id="WP_158502465.1">
    <property type="nucleotide sequence ID" value="NZ_BJOA01000238.1"/>
</dbReference>
<evidence type="ECO:0000313" key="2">
    <source>
        <dbReference type="Proteomes" id="UP000182836"/>
    </source>
</evidence>
<protein>
    <recommendedName>
        <fullName evidence="3">Nif11 domain-containing protein</fullName>
    </recommendedName>
</protein>
<evidence type="ECO:0000313" key="1">
    <source>
        <dbReference type="EMBL" id="SDJ34239.1"/>
    </source>
</evidence>
<evidence type="ECO:0008006" key="3">
    <source>
        <dbReference type="Google" id="ProtNLM"/>
    </source>
</evidence>
<accession>A0A1G8SY85</accession>
<dbReference type="AlphaFoldDB" id="A0A1G8SY85"/>
<reference evidence="1 2" key="1">
    <citation type="submission" date="2016-10" db="EMBL/GenBank/DDBJ databases">
        <authorList>
            <person name="de Groot N.N."/>
        </authorList>
    </citation>
    <scope>NUCLEOTIDE SEQUENCE [LARGE SCALE GENOMIC DNA]</scope>
    <source>
        <strain evidence="1 2">DSM 2895</strain>
    </source>
</reference>
<sequence>MNRNMEKVEKALKMIKSKAATDAEFRTLCLNNPEEAVEQATASRCRKVSSYAW</sequence>
<dbReference type="EMBL" id="FNED01000016">
    <property type="protein sequence ID" value="SDJ34239.1"/>
    <property type="molecule type" value="Genomic_DNA"/>
</dbReference>
<organism evidence="1 2">
    <name type="scientific">Aneurinibacillus migulanus</name>
    <name type="common">Bacillus migulanus</name>
    <dbReference type="NCBI Taxonomy" id="47500"/>
    <lineage>
        <taxon>Bacteria</taxon>
        <taxon>Bacillati</taxon>
        <taxon>Bacillota</taxon>
        <taxon>Bacilli</taxon>
        <taxon>Bacillales</taxon>
        <taxon>Paenibacillaceae</taxon>
        <taxon>Aneurinibacillus group</taxon>
        <taxon>Aneurinibacillus</taxon>
    </lineage>
</organism>
<name>A0A1G8SY85_ANEMI</name>
<proteinExistence type="predicted"/>